<evidence type="ECO:0000313" key="4">
    <source>
        <dbReference type="EMBL" id="SBS84970.1"/>
    </source>
</evidence>
<keyword evidence="3" id="KW-0812">Transmembrane</keyword>
<name>A0A1A8VZ37_PLAOA</name>
<dbReference type="EMBL" id="FLQU01000383">
    <property type="protein sequence ID" value="SBS84970.1"/>
    <property type="molecule type" value="Genomic_DNA"/>
</dbReference>
<evidence type="ECO:0000256" key="2">
    <source>
        <dbReference type="SAM" id="MobiDB-lite"/>
    </source>
</evidence>
<accession>A0A1A8VZ37</accession>
<evidence type="ECO:0000256" key="3">
    <source>
        <dbReference type="SAM" id="Phobius"/>
    </source>
</evidence>
<sequence length="702" mass="82631">MRNFHVAIIIIIQLRIYREYKFKYASNNELLVERVKRGKEAFDEILKAKRKAEEEYQKRKKNGRNKEKEDYDSCEGCEGYADNVYVKEIKCYEYVLNQLNNLNMYNCNEINENNKSLLALAKTKCIFVKSIRSFPEEKSGCVLNTKKLNKLQIYLYNNNLFDQFQNEDFAKTLNLDELRKIENTKNPCLNDTYDEYGEYPYIANSASISPRRNYSDDNGDDYDDDSGGGDGKDEDGNYRVRSDGGFMSREHAASEDANLMRKLCENLKYKIVTNCTTSTSMSDTAFQIYHAELNHIDDICFYIQSTEWNRRTEENINRLAETSLYITKQMTTNLENMKLIEHAQVKQIENTNRFDNFLKGLKNDFSEIIKILLKIKHHHESVTKFVRGFKMFVIYMLIGLLVLLVTSRRYAYNSRRKIITCVFFCCLTEVIFKKIISLIRKYLLLGVNENLVVYSIKGIRYTFVALALKILVTTIISYREPVKVIEEELKYIKKLIEKNEKYLNEYNEIKRQNEQVSHEMDQETANVLNLWLNYNEYLDSIYMDDEDFSIKHEHIDKPLTDFKFPQNFNSASHGDSGLSSSDTSLESENFASQEICEPHEDPIGLRIKTLHRKKRPIFFHYFPSPRNIKAYTENPISFTNIVEHNHNEMMKMREKRIKNFENGEDSDHTIILENDNHNTTCNLSELSEHEVKVNKFYSLEGF</sequence>
<dbReference type="AlphaFoldDB" id="A0A1A8VZ37"/>
<feature type="transmembrane region" description="Helical" evidence="3">
    <location>
        <begin position="388"/>
        <end position="406"/>
    </location>
</feature>
<reference evidence="5" key="1">
    <citation type="submission" date="2016-05" db="EMBL/GenBank/DDBJ databases">
        <authorList>
            <person name="Naeem Raeece"/>
        </authorList>
    </citation>
    <scope>NUCLEOTIDE SEQUENCE [LARGE SCALE GENOMIC DNA]</scope>
</reference>
<dbReference type="Proteomes" id="UP000078560">
    <property type="component" value="Unassembled WGS sequence"/>
</dbReference>
<feature type="coiled-coil region" evidence="1">
    <location>
        <begin position="485"/>
        <end position="526"/>
    </location>
</feature>
<feature type="transmembrane region" description="Helical" evidence="3">
    <location>
        <begin position="418"/>
        <end position="439"/>
    </location>
</feature>
<proteinExistence type="predicted"/>
<dbReference type="PANTHER" id="PTHR33538:SF2">
    <property type="entry name" value="PROTEIN GAMETE EXPRESSED 1"/>
    <property type="match status" value="1"/>
</dbReference>
<gene>
    <name evidence="4" type="ORF">POVCU2_0028960</name>
</gene>
<feature type="coiled-coil region" evidence="1">
    <location>
        <begin position="35"/>
        <end position="69"/>
    </location>
</feature>
<protein>
    <submittedName>
        <fullName evidence="4">Nuclear fusion protein, putative</fullName>
    </submittedName>
</protein>
<dbReference type="PANTHER" id="PTHR33538">
    <property type="entry name" value="PROTEIN GAMETE EXPRESSED 1"/>
    <property type="match status" value="1"/>
</dbReference>
<feature type="compositionally biased region" description="Basic and acidic residues" evidence="2">
    <location>
        <begin position="230"/>
        <end position="244"/>
    </location>
</feature>
<evidence type="ECO:0000256" key="1">
    <source>
        <dbReference type="SAM" id="Coils"/>
    </source>
</evidence>
<feature type="region of interest" description="Disordered" evidence="2">
    <location>
        <begin position="208"/>
        <end position="244"/>
    </location>
</feature>
<keyword evidence="3" id="KW-1133">Transmembrane helix</keyword>
<keyword evidence="3" id="KW-0472">Membrane</keyword>
<dbReference type="InterPro" id="IPR040346">
    <property type="entry name" value="GEX1/Brambleberry"/>
</dbReference>
<feature type="compositionally biased region" description="Acidic residues" evidence="2">
    <location>
        <begin position="217"/>
        <end position="227"/>
    </location>
</feature>
<keyword evidence="1" id="KW-0175">Coiled coil</keyword>
<evidence type="ECO:0000313" key="5">
    <source>
        <dbReference type="Proteomes" id="UP000078560"/>
    </source>
</evidence>
<organism evidence="4 5">
    <name type="scientific">Plasmodium ovale curtisi</name>
    <dbReference type="NCBI Taxonomy" id="864141"/>
    <lineage>
        <taxon>Eukaryota</taxon>
        <taxon>Sar</taxon>
        <taxon>Alveolata</taxon>
        <taxon>Apicomplexa</taxon>
        <taxon>Aconoidasida</taxon>
        <taxon>Haemosporida</taxon>
        <taxon>Plasmodiidae</taxon>
        <taxon>Plasmodium</taxon>
        <taxon>Plasmodium (Plasmodium)</taxon>
    </lineage>
</organism>